<proteinExistence type="predicted"/>
<gene>
    <name evidence="1" type="ORF">ATANTOWER_011830</name>
</gene>
<reference evidence="1 2" key="1">
    <citation type="submission" date="2021-07" db="EMBL/GenBank/DDBJ databases">
        <authorList>
            <person name="Palmer J.M."/>
        </authorList>
    </citation>
    <scope>NUCLEOTIDE SEQUENCE [LARGE SCALE GENOMIC DNA]</scope>
    <source>
        <strain evidence="1 2">AT_MEX2019</strain>
        <tissue evidence="1">Muscle</tissue>
    </source>
</reference>
<comment type="caution">
    <text evidence="1">The sequence shown here is derived from an EMBL/GenBank/DDBJ whole genome shotgun (WGS) entry which is preliminary data.</text>
</comment>
<organism evidence="1 2">
    <name type="scientific">Ataeniobius toweri</name>
    <dbReference type="NCBI Taxonomy" id="208326"/>
    <lineage>
        <taxon>Eukaryota</taxon>
        <taxon>Metazoa</taxon>
        <taxon>Chordata</taxon>
        <taxon>Craniata</taxon>
        <taxon>Vertebrata</taxon>
        <taxon>Euteleostomi</taxon>
        <taxon>Actinopterygii</taxon>
        <taxon>Neopterygii</taxon>
        <taxon>Teleostei</taxon>
        <taxon>Neoteleostei</taxon>
        <taxon>Acanthomorphata</taxon>
        <taxon>Ovalentaria</taxon>
        <taxon>Atherinomorphae</taxon>
        <taxon>Cyprinodontiformes</taxon>
        <taxon>Goodeidae</taxon>
        <taxon>Ataeniobius</taxon>
    </lineage>
</organism>
<sequence length="103" mass="10675">MCVPPCGSRRHPLTLTDYCVPLLSLLLSPHLHLCSSSLSLIFHCAGFPRTLCFPPSLLAALQHPSVPHACSPPPFLQPMSPPVRVAGQAASLAVAAAGAEGAT</sequence>
<evidence type="ECO:0000313" key="2">
    <source>
        <dbReference type="Proteomes" id="UP001345963"/>
    </source>
</evidence>
<accession>A0ABU7BPU4</accession>
<protein>
    <submittedName>
        <fullName evidence="1">Uncharacterized protein</fullName>
    </submittedName>
</protein>
<dbReference type="Proteomes" id="UP001345963">
    <property type="component" value="Unassembled WGS sequence"/>
</dbReference>
<keyword evidence="2" id="KW-1185">Reference proteome</keyword>
<name>A0ABU7BPU4_9TELE</name>
<evidence type="ECO:0000313" key="1">
    <source>
        <dbReference type="EMBL" id="MED6252442.1"/>
    </source>
</evidence>
<dbReference type="EMBL" id="JAHUTI010061554">
    <property type="protein sequence ID" value="MED6252442.1"/>
    <property type="molecule type" value="Genomic_DNA"/>
</dbReference>